<feature type="compositionally biased region" description="Polar residues" evidence="1">
    <location>
        <begin position="53"/>
        <end position="67"/>
    </location>
</feature>
<proteinExistence type="predicted"/>
<name>A0A0D0BWU4_9AGAM</name>
<evidence type="ECO:0000313" key="2">
    <source>
        <dbReference type="EMBL" id="KIK47373.1"/>
    </source>
</evidence>
<feature type="compositionally biased region" description="Basic and acidic residues" evidence="1">
    <location>
        <begin position="40"/>
        <end position="52"/>
    </location>
</feature>
<feature type="compositionally biased region" description="Polar residues" evidence="1">
    <location>
        <begin position="1"/>
        <end position="12"/>
    </location>
</feature>
<reference evidence="3" key="2">
    <citation type="submission" date="2015-01" db="EMBL/GenBank/DDBJ databases">
        <title>Evolutionary Origins and Diversification of the Mycorrhizal Mutualists.</title>
        <authorList>
            <consortium name="DOE Joint Genome Institute"/>
            <consortium name="Mycorrhizal Genomics Consortium"/>
            <person name="Kohler A."/>
            <person name="Kuo A."/>
            <person name="Nagy L.G."/>
            <person name="Floudas D."/>
            <person name="Copeland A."/>
            <person name="Barry K.W."/>
            <person name="Cichocki N."/>
            <person name="Veneault-Fourrey C."/>
            <person name="LaButti K."/>
            <person name="Lindquist E.A."/>
            <person name="Lipzen A."/>
            <person name="Lundell T."/>
            <person name="Morin E."/>
            <person name="Murat C."/>
            <person name="Riley R."/>
            <person name="Ohm R."/>
            <person name="Sun H."/>
            <person name="Tunlid A."/>
            <person name="Henrissat B."/>
            <person name="Grigoriev I.V."/>
            <person name="Hibbett D.S."/>
            <person name="Martin F."/>
        </authorList>
    </citation>
    <scope>NUCLEOTIDE SEQUENCE [LARGE SCALE GENOMIC DNA]</scope>
    <source>
        <strain evidence="3">UH-Slu-Lm8-n1</strain>
    </source>
</reference>
<feature type="region of interest" description="Disordered" evidence="1">
    <location>
        <begin position="1"/>
        <end position="67"/>
    </location>
</feature>
<organism evidence="2 3">
    <name type="scientific">Suillus luteus UH-Slu-Lm8-n1</name>
    <dbReference type="NCBI Taxonomy" id="930992"/>
    <lineage>
        <taxon>Eukaryota</taxon>
        <taxon>Fungi</taxon>
        <taxon>Dikarya</taxon>
        <taxon>Basidiomycota</taxon>
        <taxon>Agaricomycotina</taxon>
        <taxon>Agaricomycetes</taxon>
        <taxon>Agaricomycetidae</taxon>
        <taxon>Boletales</taxon>
        <taxon>Suillineae</taxon>
        <taxon>Suillaceae</taxon>
        <taxon>Suillus</taxon>
    </lineage>
</organism>
<reference evidence="2 3" key="1">
    <citation type="submission" date="2014-04" db="EMBL/GenBank/DDBJ databases">
        <authorList>
            <consortium name="DOE Joint Genome Institute"/>
            <person name="Kuo A."/>
            <person name="Ruytinx J."/>
            <person name="Rineau F."/>
            <person name="Colpaert J."/>
            <person name="Kohler A."/>
            <person name="Nagy L.G."/>
            <person name="Floudas D."/>
            <person name="Copeland A."/>
            <person name="Barry K.W."/>
            <person name="Cichocki N."/>
            <person name="Veneault-Fourrey C."/>
            <person name="LaButti K."/>
            <person name="Lindquist E.A."/>
            <person name="Lipzen A."/>
            <person name="Lundell T."/>
            <person name="Morin E."/>
            <person name="Murat C."/>
            <person name="Sun H."/>
            <person name="Tunlid A."/>
            <person name="Henrissat B."/>
            <person name="Grigoriev I.V."/>
            <person name="Hibbett D.S."/>
            <person name="Martin F."/>
            <person name="Nordberg H.P."/>
            <person name="Cantor M.N."/>
            <person name="Hua S.X."/>
        </authorList>
    </citation>
    <scope>NUCLEOTIDE SEQUENCE [LARGE SCALE GENOMIC DNA]</scope>
    <source>
        <strain evidence="2 3">UH-Slu-Lm8-n1</strain>
    </source>
</reference>
<sequence length="67" mass="7196">MYDSTLGSSGPAPSTLPIITPFHSSPSSPPPRATGNQPHPADKEDKSKRNVERVSSSLETNEQNVHK</sequence>
<dbReference type="AlphaFoldDB" id="A0A0D0BWU4"/>
<keyword evidence="3" id="KW-1185">Reference proteome</keyword>
<gene>
    <name evidence="2" type="ORF">CY34DRAFT_799313</name>
</gene>
<dbReference type="HOGENOM" id="CLU_2814117_0_0_1"/>
<evidence type="ECO:0000313" key="3">
    <source>
        <dbReference type="Proteomes" id="UP000054485"/>
    </source>
</evidence>
<evidence type="ECO:0000256" key="1">
    <source>
        <dbReference type="SAM" id="MobiDB-lite"/>
    </source>
</evidence>
<dbReference type="Proteomes" id="UP000054485">
    <property type="component" value="Unassembled WGS sequence"/>
</dbReference>
<dbReference type="EMBL" id="KN835147">
    <property type="protein sequence ID" value="KIK47373.1"/>
    <property type="molecule type" value="Genomic_DNA"/>
</dbReference>
<dbReference type="InParanoid" id="A0A0D0BWU4"/>
<protein>
    <submittedName>
        <fullName evidence="2">Uncharacterized protein</fullName>
    </submittedName>
</protein>
<accession>A0A0D0BWU4</accession>